<dbReference type="Proteomes" id="UP000295497">
    <property type="component" value="Chromosome"/>
</dbReference>
<dbReference type="AlphaFoldDB" id="A0A4V0NG48"/>
<protein>
    <recommendedName>
        <fullName evidence="1">DNA circulation N-terminal domain-containing protein</fullName>
    </recommendedName>
</protein>
<dbReference type="Pfam" id="PF07157">
    <property type="entry name" value="DNA_circ_N"/>
    <property type="match status" value="1"/>
</dbReference>
<organism evidence="2 3">
    <name type="scientific">Sorangium cellulosum</name>
    <name type="common">Polyangium cellulosum</name>
    <dbReference type="NCBI Taxonomy" id="56"/>
    <lineage>
        <taxon>Bacteria</taxon>
        <taxon>Pseudomonadati</taxon>
        <taxon>Myxococcota</taxon>
        <taxon>Polyangia</taxon>
        <taxon>Polyangiales</taxon>
        <taxon>Polyangiaceae</taxon>
        <taxon>Sorangium</taxon>
    </lineage>
</organism>
<reference evidence="2 3" key="1">
    <citation type="submission" date="2015-09" db="EMBL/GenBank/DDBJ databases">
        <title>Sorangium comparison.</title>
        <authorList>
            <person name="Zaburannyi N."/>
            <person name="Bunk B."/>
            <person name="Overmann J."/>
            <person name="Mueller R."/>
        </authorList>
    </citation>
    <scope>NUCLEOTIDE SEQUENCE [LARGE SCALE GENOMIC DNA]</scope>
    <source>
        <strain evidence="2 3">So ce836</strain>
    </source>
</reference>
<sequence length="311" mass="33484">MANGIFSQYPPATWEVAGTSVTFQVETLQEAGGNRIIQRERPYRDGAKLDDTGSRAKGWTLSAIFYLGGSEPGIDPDQYPDALNRLLASFDEHETGTLTLPTRGPVRCRAESYTRVETSAERDLARVTLTFVQDNEDNTTAASFTAPSARSVVRQQVEEAVFSAQQQGVWSGDLSSLTEFAAELEALINSPFEAVDQIEAKAKAIDSACARVEDAFTGASSRVPTPINQLLGLPHAVATLKGLRALRDTSRRGAAEALSSLPRIVTRTFSTTQSLVGLSGELGQPFEELLKINSGINPLLIPPGTPVRVYG</sequence>
<evidence type="ECO:0000313" key="2">
    <source>
        <dbReference type="EMBL" id="AUX31922.1"/>
    </source>
</evidence>
<evidence type="ECO:0000313" key="3">
    <source>
        <dbReference type="Proteomes" id="UP000295497"/>
    </source>
</evidence>
<evidence type="ECO:0000259" key="1">
    <source>
        <dbReference type="Pfam" id="PF07157"/>
    </source>
</evidence>
<name>A0A4V0NG48_SORCE</name>
<feature type="domain" description="DNA circulation N-terminal" evidence="1">
    <location>
        <begin position="21"/>
        <end position="106"/>
    </location>
</feature>
<gene>
    <name evidence="2" type="ORF">SOCE836_040570</name>
</gene>
<dbReference type="RefSeq" id="WP_129575622.1">
    <property type="nucleotide sequence ID" value="NZ_CP012672.1"/>
</dbReference>
<dbReference type="EMBL" id="CP012672">
    <property type="protein sequence ID" value="AUX31922.1"/>
    <property type="molecule type" value="Genomic_DNA"/>
</dbReference>
<accession>A0A4V0NG48</accession>
<dbReference type="InterPro" id="IPR009826">
    <property type="entry name" value="DNA_circ_N"/>
</dbReference>
<proteinExistence type="predicted"/>